<evidence type="ECO:0000313" key="2">
    <source>
        <dbReference type="EMBL" id="SHH71363.1"/>
    </source>
</evidence>
<keyword evidence="1" id="KW-0472">Membrane</keyword>
<reference evidence="2 3" key="1">
    <citation type="submission" date="2016-11" db="EMBL/GenBank/DDBJ databases">
        <authorList>
            <person name="Jaros S."/>
            <person name="Januszkiewicz K."/>
            <person name="Wedrychowicz H."/>
        </authorList>
    </citation>
    <scope>NUCLEOTIDE SEQUENCE [LARGE SCALE GENOMIC DNA]</scope>
    <source>
        <strain evidence="2 3">DSM 8605</strain>
    </source>
</reference>
<feature type="transmembrane region" description="Helical" evidence="1">
    <location>
        <begin position="91"/>
        <end position="112"/>
    </location>
</feature>
<accession>A0A1M5V8V2</accession>
<organism evidence="2 3">
    <name type="scientific">Clostridium grantii DSM 8605</name>
    <dbReference type="NCBI Taxonomy" id="1121316"/>
    <lineage>
        <taxon>Bacteria</taxon>
        <taxon>Bacillati</taxon>
        <taxon>Bacillota</taxon>
        <taxon>Clostridia</taxon>
        <taxon>Eubacteriales</taxon>
        <taxon>Clostridiaceae</taxon>
        <taxon>Clostridium</taxon>
    </lineage>
</organism>
<keyword evidence="1" id="KW-0812">Transmembrane</keyword>
<feature type="transmembrane region" description="Helical" evidence="1">
    <location>
        <begin position="6"/>
        <end position="31"/>
    </location>
</feature>
<name>A0A1M5V8V2_9CLOT</name>
<dbReference type="Proteomes" id="UP000184447">
    <property type="component" value="Unassembled WGS sequence"/>
</dbReference>
<evidence type="ECO:0000256" key="1">
    <source>
        <dbReference type="SAM" id="Phobius"/>
    </source>
</evidence>
<keyword evidence="3" id="KW-1185">Reference proteome</keyword>
<keyword evidence="1" id="KW-1133">Transmembrane helix</keyword>
<protein>
    <submittedName>
        <fullName evidence="2">Uncharacterized protein</fullName>
    </submittedName>
</protein>
<dbReference type="STRING" id="1121316.SAMN02745207_02159"/>
<evidence type="ECO:0000313" key="3">
    <source>
        <dbReference type="Proteomes" id="UP000184447"/>
    </source>
</evidence>
<dbReference type="EMBL" id="FQXM01000010">
    <property type="protein sequence ID" value="SHH71363.1"/>
    <property type="molecule type" value="Genomic_DNA"/>
</dbReference>
<feature type="transmembrane region" description="Helical" evidence="1">
    <location>
        <begin position="52"/>
        <end position="71"/>
    </location>
</feature>
<sequence length="118" mass="13995">MFEELMFYYYFQFNVHYFLGAIILINTIKVTKDYINLRRNNNLKIIKFKSSYFDLITSVFVILGLCNGVMFQGVLSDISTEYSQIWTGKMIIIFITSFVLLIIQLVFSLLLLNYKRKD</sequence>
<gene>
    <name evidence="2" type="ORF">SAMN02745207_02159</name>
</gene>
<dbReference type="AlphaFoldDB" id="A0A1M5V8V2"/>
<proteinExistence type="predicted"/>